<evidence type="ECO:0000313" key="5">
    <source>
        <dbReference type="Proteomes" id="UP000005239"/>
    </source>
</evidence>
<feature type="transmembrane region" description="Helical" evidence="2">
    <location>
        <begin position="461"/>
        <end position="486"/>
    </location>
</feature>
<evidence type="ECO:0000256" key="2">
    <source>
        <dbReference type="SAM" id="Phobius"/>
    </source>
</evidence>
<organism evidence="4 5">
    <name type="scientific">Pristionchus pacificus</name>
    <name type="common">Parasitic nematode worm</name>
    <dbReference type="NCBI Taxonomy" id="54126"/>
    <lineage>
        <taxon>Eukaryota</taxon>
        <taxon>Metazoa</taxon>
        <taxon>Ecdysozoa</taxon>
        <taxon>Nematoda</taxon>
        <taxon>Chromadorea</taxon>
        <taxon>Rhabditida</taxon>
        <taxon>Rhabditina</taxon>
        <taxon>Diplogasteromorpha</taxon>
        <taxon>Diplogasteroidea</taxon>
        <taxon>Neodiplogasteridae</taxon>
        <taxon>Pristionchus</taxon>
    </lineage>
</organism>
<keyword evidence="2" id="KW-0812">Transmembrane</keyword>
<evidence type="ECO:0000256" key="1">
    <source>
        <dbReference type="SAM" id="MobiDB-lite"/>
    </source>
</evidence>
<feature type="transmembrane region" description="Helical" evidence="2">
    <location>
        <begin position="422"/>
        <end position="449"/>
    </location>
</feature>
<evidence type="ECO:0000313" key="4">
    <source>
        <dbReference type="EnsemblMetazoa" id="PPA06343.1"/>
    </source>
</evidence>
<keyword evidence="3" id="KW-0732">Signal</keyword>
<evidence type="ECO:0000256" key="3">
    <source>
        <dbReference type="SAM" id="SignalP"/>
    </source>
</evidence>
<dbReference type="PANTHER" id="PTHR31552">
    <property type="entry name" value="SERPENTINE RECEPTOR CLASS GAMMA"/>
    <property type="match status" value="1"/>
</dbReference>
<dbReference type="PANTHER" id="PTHR31552:SF8">
    <property type="entry name" value="SERPENTINE RECEPTOR CLASS GAMMA"/>
    <property type="match status" value="1"/>
</dbReference>
<feature type="transmembrane region" description="Helical" evidence="2">
    <location>
        <begin position="329"/>
        <end position="350"/>
    </location>
</feature>
<accession>A0A2A6BRH0</accession>
<feature type="compositionally biased region" description="Low complexity" evidence="1">
    <location>
        <begin position="111"/>
        <end position="145"/>
    </location>
</feature>
<feature type="region of interest" description="Disordered" evidence="1">
    <location>
        <begin position="105"/>
        <end position="153"/>
    </location>
</feature>
<dbReference type="Proteomes" id="UP000005239">
    <property type="component" value="Unassembled WGS sequence"/>
</dbReference>
<name>A0A2A6BRH0_PRIPA</name>
<feature type="chain" id="PRO_5044190458" evidence="3">
    <location>
        <begin position="17"/>
        <end position="719"/>
    </location>
</feature>
<accession>A0A8R1Y8I2</accession>
<reference evidence="5" key="1">
    <citation type="journal article" date="2008" name="Nat. Genet.">
        <title>The Pristionchus pacificus genome provides a unique perspective on nematode lifestyle and parasitism.</title>
        <authorList>
            <person name="Dieterich C."/>
            <person name="Clifton S.W."/>
            <person name="Schuster L.N."/>
            <person name="Chinwalla A."/>
            <person name="Delehaunty K."/>
            <person name="Dinkelacker I."/>
            <person name="Fulton L."/>
            <person name="Fulton R."/>
            <person name="Godfrey J."/>
            <person name="Minx P."/>
            <person name="Mitreva M."/>
            <person name="Roeseler W."/>
            <person name="Tian H."/>
            <person name="Witte H."/>
            <person name="Yang S.P."/>
            <person name="Wilson R.K."/>
            <person name="Sommer R.J."/>
        </authorList>
    </citation>
    <scope>NUCLEOTIDE SEQUENCE [LARGE SCALE GENOMIC DNA]</scope>
    <source>
        <strain evidence="5">PS312</strain>
    </source>
</reference>
<reference evidence="4" key="2">
    <citation type="submission" date="2022-06" db="UniProtKB">
        <authorList>
            <consortium name="EnsemblMetazoa"/>
        </authorList>
    </citation>
    <scope>IDENTIFICATION</scope>
    <source>
        <strain evidence="4">PS312</strain>
    </source>
</reference>
<feature type="transmembrane region" description="Helical" evidence="2">
    <location>
        <begin position="244"/>
        <end position="263"/>
    </location>
</feature>
<proteinExistence type="predicted"/>
<keyword evidence="2" id="KW-1133">Transmembrane helix</keyword>
<feature type="transmembrane region" description="Helical" evidence="2">
    <location>
        <begin position="507"/>
        <end position="525"/>
    </location>
</feature>
<dbReference type="EnsemblMetazoa" id="PPA06343.1">
    <property type="protein sequence ID" value="PPA06343.1"/>
    <property type="gene ID" value="WBGene00095897"/>
</dbReference>
<keyword evidence="2" id="KW-0472">Membrane</keyword>
<gene>
    <name evidence="4" type="primary">WBGene00095897</name>
</gene>
<feature type="transmembrane region" description="Helical" evidence="2">
    <location>
        <begin position="283"/>
        <end position="308"/>
    </location>
</feature>
<protein>
    <submittedName>
        <fullName evidence="4">Uncharacterized protein</fullName>
    </submittedName>
</protein>
<dbReference type="AlphaFoldDB" id="A0A2A6BRH0"/>
<feature type="transmembrane region" description="Helical" evidence="2">
    <location>
        <begin position="380"/>
        <end position="401"/>
    </location>
</feature>
<keyword evidence="5" id="KW-1185">Reference proteome</keyword>
<feature type="transmembrane region" description="Helical" evidence="2">
    <location>
        <begin position="210"/>
        <end position="232"/>
    </location>
</feature>
<feature type="signal peptide" evidence="3">
    <location>
        <begin position="1"/>
        <end position="16"/>
    </location>
</feature>
<sequence>MLLLLLINGVASSATTTDTLKLTSCYTLIDTTTPYDILEKAVGSLRECEILCDGKFMCSGFSYRPTSLIDPCVLLSSAIPNKMCAARTSIYVKGCGNGGPITLNPSDEPNAPTTSAMSPSTTTITETTTEPMTTTHLTTTESVPSTEDRATTTTTFSGGARRIIGYVEVTDPSPLKLQVYTGTLDVSNDAQWNTAKILVSPYQRMRVAHIIQLCYGIPGVLAYFLVIGAMYGVRRVLNKSFINIFVYTTVVNIATWINTWLNHRLQQEPAFFPYFLWLNEHSIIGNIPGILISQFYYAQNICVLLLTMDRFAVIMSVTIDTAWWHHHHVFLAVLSQFLCLALHLVSRLPIDGVYQYHNDSNRIIIHYDRNVNYNLDRATFIQLFFGVCVLIMCSVLNVCSLNQLMRLRKMLPVKRYSKEISFFLICFCIFLTQVLNLVIMVSITIINMIDSGELDSKRSFFLFIDNIMFFTSDLFSIGPAYYTLLLPSPIRRFFTRRFKVNMRIRHYAIVSKMLVLLVMLVAVNAKTCYKSTTTRTPYKYITHDTVETPAGCDVLCDARSEDYTSNYFIFENCFFHCVAFSFKEAGSSSSCVLLQLNHANEICVAEWTIFLKQTAGCDRGALILDQTTAVPATTAPTITRARRMIGVASVAESAPLRLQVFSVTRDASNDAQWNTATKISVQVLASGCTITVTDSTRPHRFSDCTPTTVYPVGIKQVDR</sequence>